<dbReference type="Proteomes" id="UP001446871">
    <property type="component" value="Unassembled WGS sequence"/>
</dbReference>
<gene>
    <name evidence="2" type="ORF">PG996_009697</name>
</gene>
<organism evidence="2 3">
    <name type="scientific">Apiospora saccharicola</name>
    <dbReference type="NCBI Taxonomy" id="335842"/>
    <lineage>
        <taxon>Eukaryota</taxon>
        <taxon>Fungi</taxon>
        <taxon>Dikarya</taxon>
        <taxon>Ascomycota</taxon>
        <taxon>Pezizomycotina</taxon>
        <taxon>Sordariomycetes</taxon>
        <taxon>Xylariomycetidae</taxon>
        <taxon>Amphisphaeriales</taxon>
        <taxon>Apiosporaceae</taxon>
        <taxon>Apiospora</taxon>
    </lineage>
</organism>
<feature type="compositionally biased region" description="Pro residues" evidence="1">
    <location>
        <begin position="100"/>
        <end position="109"/>
    </location>
</feature>
<accession>A0ABR1UM64</accession>
<feature type="region of interest" description="Disordered" evidence="1">
    <location>
        <begin position="1"/>
        <end position="44"/>
    </location>
</feature>
<feature type="compositionally biased region" description="Basic and acidic residues" evidence="1">
    <location>
        <begin position="31"/>
        <end position="44"/>
    </location>
</feature>
<reference evidence="2 3" key="1">
    <citation type="submission" date="2023-01" db="EMBL/GenBank/DDBJ databases">
        <title>Analysis of 21 Apiospora genomes using comparative genomics revels a genus with tremendous synthesis potential of carbohydrate active enzymes and secondary metabolites.</title>
        <authorList>
            <person name="Sorensen T."/>
        </authorList>
    </citation>
    <scope>NUCLEOTIDE SEQUENCE [LARGE SCALE GENOMIC DNA]</scope>
    <source>
        <strain evidence="2 3">CBS 83171</strain>
    </source>
</reference>
<feature type="region of interest" description="Disordered" evidence="1">
    <location>
        <begin position="74"/>
        <end position="110"/>
    </location>
</feature>
<proteinExistence type="predicted"/>
<evidence type="ECO:0000313" key="2">
    <source>
        <dbReference type="EMBL" id="KAK8059767.1"/>
    </source>
</evidence>
<sequence length="214" mass="23898">MENTASSAKAQPKAPATPGQALTFRAAPQSEPRRDTNRRCEGKQIVHDGFGPVFRTPTLLDDSSLAWYQEGDLLPPGVEAKNNGHEEDPVQDDGENHLPTPVPGHPDPVPWSRLDYRTQALIMKSLTKFYEKELFALDAACEALHLYRHEADAFIARHFEEYSKVIAGEIDGTTFLDRGTVHMAGKYMMEHRLPPGAVTIVIRRSLQTAFFSSR</sequence>
<comment type="caution">
    <text evidence="2">The sequence shown here is derived from an EMBL/GenBank/DDBJ whole genome shotgun (WGS) entry which is preliminary data.</text>
</comment>
<evidence type="ECO:0000313" key="3">
    <source>
        <dbReference type="Proteomes" id="UP001446871"/>
    </source>
</evidence>
<evidence type="ECO:0000256" key="1">
    <source>
        <dbReference type="SAM" id="MobiDB-lite"/>
    </source>
</evidence>
<protein>
    <submittedName>
        <fullName evidence="2">Uncharacterized protein</fullName>
    </submittedName>
</protein>
<dbReference type="EMBL" id="JAQQWM010000006">
    <property type="protein sequence ID" value="KAK8059767.1"/>
    <property type="molecule type" value="Genomic_DNA"/>
</dbReference>
<name>A0ABR1UM64_9PEZI</name>
<keyword evidence="3" id="KW-1185">Reference proteome</keyword>
<feature type="compositionally biased region" description="Low complexity" evidence="1">
    <location>
        <begin position="1"/>
        <end position="21"/>
    </location>
</feature>